<evidence type="ECO:0000256" key="6">
    <source>
        <dbReference type="ARBA" id="ARBA00030025"/>
    </source>
</evidence>
<sequence>MPALLWDVYCRVIDNLGDAGVCWRLAVNLAQRGQHVRVVIDDAAPLAFMAPNGAPGVEVLPWPGPATPGDVVVEAFGCDPPAKTVAAMARRTPPPLWLNLEYLSAEAYVERSHRLPSPQFGGPGAGLTKWFFYPGFTPATGGLLREPGLAAAHAAFDRHAWLQAQGQPPLRPGEQVMALFCYDNPALPALLAELARTDTPPTRLLLTPGPAQRQVAALWPQPPAAVQVHALPWLTQAGFDQLLWAADLNFVRGEDSLVRALWAGAPFVWQVYPQDDGAHAAKLQALAQRLQLPADVAALWRAWNGLQAPWPGLPPRAGAWAAAAQAASAAQAAQPDLATQLLAFVQMQRPGSR</sequence>
<dbReference type="OrthoDB" id="209085at2"/>
<reference evidence="8 9" key="1">
    <citation type="submission" date="2019-01" db="EMBL/GenBank/DDBJ databases">
        <authorList>
            <person name="Chen W.-M."/>
        </authorList>
    </citation>
    <scope>NUCLEOTIDE SEQUENCE [LARGE SCALE GENOMIC DNA]</scope>
    <source>
        <strain evidence="8 9">KYPY4</strain>
    </source>
</reference>
<name>A0A437RF05_9BURK</name>
<gene>
    <name evidence="8" type="primary">earP</name>
    <name evidence="8" type="ORF">EOE66_14425</name>
</gene>
<keyword evidence="1" id="KW-0328">Glycosyltransferase</keyword>
<evidence type="ECO:0000256" key="1">
    <source>
        <dbReference type="ARBA" id="ARBA00022676"/>
    </source>
</evidence>
<keyword evidence="8" id="KW-0251">Elongation factor</keyword>
<dbReference type="Pfam" id="PF10093">
    <property type="entry name" value="EarP"/>
    <property type="match status" value="1"/>
</dbReference>
<evidence type="ECO:0000313" key="9">
    <source>
        <dbReference type="Proteomes" id="UP000285575"/>
    </source>
</evidence>
<accession>A0A437RF05</accession>
<dbReference type="PIRSF" id="PIRSF015557">
    <property type="entry name" value="UCP015557"/>
    <property type="match status" value="1"/>
</dbReference>
<evidence type="ECO:0000313" key="8">
    <source>
        <dbReference type="EMBL" id="RVU45323.1"/>
    </source>
</evidence>
<dbReference type="AlphaFoldDB" id="A0A437RF05"/>
<dbReference type="EMBL" id="SACR01000004">
    <property type="protein sequence ID" value="RVU45323.1"/>
    <property type="molecule type" value="Genomic_DNA"/>
</dbReference>
<evidence type="ECO:0000256" key="5">
    <source>
        <dbReference type="ARBA" id="ARBA00024416"/>
    </source>
</evidence>
<dbReference type="GO" id="GO:0106361">
    <property type="term" value="F:protein-arginine rhamnosyltransferase activity"/>
    <property type="evidence" value="ECO:0007669"/>
    <property type="project" value="InterPro"/>
</dbReference>
<evidence type="ECO:0000256" key="2">
    <source>
        <dbReference type="ARBA" id="ARBA00022679"/>
    </source>
</evidence>
<keyword evidence="8" id="KW-0648">Protein biosynthesis</keyword>
<comment type="similarity">
    <text evidence="4">Belongs to the glycosyltransferase 104 family.</text>
</comment>
<evidence type="ECO:0000256" key="3">
    <source>
        <dbReference type="ARBA" id="ARBA00024303"/>
    </source>
</evidence>
<evidence type="ECO:0000256" key="7">
    <source>
        <dbReference type="ARBA" id="ARBA00048472"/>
    </source>
</evidence>
<dbReference type="InterPro" id="IPR016633">
    <property type="entry name" value="EarP"/>
</dbReference>
<keyword evidence="9" id="KW-1185">Reference proteome</keyword>
<comment type="caution">
    <text evidence="8">The sequence shown here is derived from an EMBL/GenBank/DDBJ whole genome shotgun (WGS) entry which is preliminary data.</text>
</comment>
<dbReference type="NCBIfam" id="TIGR03837">
    <property type="entry name" value="efp_Arg_rhamno"/>
    <property type="match status" value="1"/>
</dbReference>
<organism evidence="8 9">
    <name type="scientific">Rubrivivax rivuli</name>
    <dbReference type="NCBI Taxonomy" id="1862385"/>
    <lineage>
        <taxon>Bacteria</taxon>
        <taxon>Pseudomonadati</taxon>
        <taxon>Pseudomonadota</taxon>
        <taxon>Betaproteobacteria</taxon>
        <taxon>Burkholderiales</taxon>
        <taxon>Sphaerotilaceae</taxon>
        <taxon>Rubrivivax</taxon>
    </lineage>
</organism>
<comment type="catalytic activity">
    <reaction evidence="7">
        <text>dTDP-beta-L-rhamnose + L-arginyl-[protein] = N(omega)-(alpha-L-rhamnosyl)-L-arginyl-[protein] + dTDP + H(+)</text>
        <dbReference type="Rhea" id="RHEA:66692"/>
        <dbReference type="Rhea" id="RHEA-COMP:10532"/>
        <dbReference type="Rhea" id="RHEA-COMP:17096"/>
        <dbReference type="ChEBI" id="CHEBI:15378"/>
        <dbReference type="ChEBI" id="CHEBI:29965"/>
        <dbReference type="ChEBI" id="CHEBI:57510"/>
        <dbReference type="ChEBI" id="CHEBI:58369"/>
        <dbReference type="ChEBI" id="CHEBI:167445"/>
    </reaction>
    <physiologicalReaction direction="left-to-right" evidence="7">
        <dbReference type="Rhea" id="RHEA:66693"/>
    </physiologicalReaction>
</comment>
<keyword evidence="2 8" id="KW-0808">Transferase</keyword>
<comment type="function">
    <text evidence="3">Protein-arginine rhamnosyltransferase that catalyzes the transfer of a single rhamnose to elongation factor P (EF-P) on 'Lys-32', a modification required for EF-P-dependent rescue of polyproline stalled ribosomes.</text>
</comment>
<evidence type="ECO:0000256" key="4">
    <source>
        <dbReference type="ARBA" id="ARBA00024346"/>
    </source>
</evidence>
<dbReference type="GO" id="GO:0003746">
    <property type="term" value="F:translation elongation factor activity"/>
    <property type="evidence" value="ECO:0007669"/>
    <property type="project" value="UniProtKB-KW"/>
</dbReference>
<dbReference type="Proteomes" id="UP000285575">
    <property type="component" value="Unassembled WGS sequence"/>
</dbReference>
<protein>
    <recommendedName>
        <fullName evidence="5">Protein-arginine rhamnosyltransferase</fullName>
    </recommendedName>
    <alternativeName>
        <fullName evidence="6">EF-P arginine rhamnosyltransferase</fullName>
    </alternativeName>
</protein>
<proteinExistence type="inferred from homology"/>
<dbReference type="RefSeq" id="WP_128229422.1">
    <property type="nucleotide sequence ID" value="NZ_SACR01000004.1"/>
</dbReference>